<dbReference type="PANTHER" id="PTHR30288:SF0">
    <property type="entry name" value="FLAGELLAR HOOK-ASSOCIATED PROTEIN 2"/>
    <property type="match status" value="1"/>
</dbReference>
<evidence type="ECO:0000256" key="2">
    <source>
        <dbReference type="ARBA" id="ARBA00009764"/>
    </source>
</evidence>
<dbReference type="GO" id="GO:0009424">
    <property type="term" value="C:bacterial-type flagellum hook"/>
    <property type="evidence" value="ECO:0007669"/>
    <property type="project" value="InterPro"/>
</dbReference>
<feature type="domain" description="Flagellar hook-associated protein 2 C-terminal" evidence="9">
    <location>
        <begin position="214"/>
        <end position="429"/>
    </location>
</feature>
<dbReference type="GO" id="GO:0009421">
    <property type="term" value="C:bacterial-type flagellum filament cap"/>
    <property type="evidence" value="ECO:0007669"/>
    <property type="project" value="InterPro"/>
</dbReference>
<evidence type="ECO:0000256" key="1">
    <source>
        <dbReference type="ARBA" id="ARBA00004365"/>
    </source>
</evidence>
<keyword evidence="4" id="KW-0175">Coiled coil</keyword>
<evidence type="ECO:0000256" key="3">
    <source>
        <dbReference type="ARBA" id="ARBA00011255"/>
    </source>
</evidence>
<evidence type="ECO:0000256" key="7">
    <source>
        <dbReference type="ARBA" id="ARBA00033192"/>
    </source>
</evidence>
<sequence>MASITASGIGSGLDINSIISQIMALEQRPLLVLQQKEVGYQSQLSALGQLRSAAASYQSSITVLKSASSLQSYTATSADTAKFTATADSTAAKSTYDIQVTNLAEVQKQGSNAFADSDTVTVGSTGDKITATIGSSSFSVEIGGKTLSEIAEAINSASDNVGITASVLQETSSSYRLMLSSDDTGIANSMTLAFEDSGGLPIADPLGMAQIQAAEDASFTVDGIYTITRSSNTINDAIQGVTIELLEESASAVRLDVALDTGAITSAVNGFVKAYNSLQSTLSDLRNGSLSGDSTIRQLENRVRSVLNTPPAGLSGSYSTLSEVGVAFEKDGTLSLDNTKLSAALTADLDSFADLFANDNEGYAFRLDALMDNVLGSSGLIDAREDGINSRIDTIQDGVESMGRRLVSIEERYRAQFTAMDSLVASMNSTGNFLSQQFDMLSNLVAGSRK</sequence>
<comment type="subunit">
    <text evidence="3">Homopentamer.</text>
</comment>
<dbReference type="EMBL" id="UOFX01000011">
    <property type="protein sequence ID" value="VAX06241.1"/>
    <property type="molecule type" value="Genomic_DNA"/>
</dbReference>
<evidence type="ECO:0000256" key="5">
    <source>
        <dbReference type="ARBA" id="ARBA00023143"/>
    </source>
</evidence>
<reference evidence="10" key="1">
    <citation type="submission" date="2018-06" db="EMBL/GenBank/DDBJ databases">
        <authorList>
            <person name="Zhirakovskaya E."/>
        </authorList>
    </citation>
    <scope>NUCLEOTIDE SEQUENCE</scope>
</reference>
<dbReference type="AlphaFoldDB" id="A0A3B1AWV5"/>
<dbReference type="GO" id="GO:0071973">
    <property type="term" value="P:bacterial-type flagellum-dependent cell motility"/>
    <property type="evidence" value="ECO:0007669"/>
    <property type="project" value="TreeGrafter"/>
</dbReference>
<feature type="domain" description="Flagellar hook-associated protein 2 N-terminal" evidence="8">
    <location>
        <begin position="11"/>
        <end position="106"/>
    </location>
</feature>
<dbReference type="Pfam" id="PF02465">
    <property type="entry name" value="FliD_N"/>
    <property type="match status" value="1"/>
</dbReference>
<evidence type="ECO:0000313" key="10">
    <source>
        <dbReference type="EMBL" id="VAX06241.1"/>
    </source>
</evidence>
<dbReference type="Pfam" id="PF07196">
    <property type="entry name" value="Flagellin_IN"/>
    <property type="match status" value="1"/>
</dbReference>
<proteinExistence type="inferred from homology"/>
<organism evidence="10">
    <name type="scientific">hydrothermal vent metagenome</name>
    <dbReference type="NCBI Taxonomy" id="652676"/>
    <lineage>
        <taxon>unclassified sequences</taxon>
        <taxon>metagenomes</taxon>
        <taxon>ecological metagenomes</taxon>
    </lineage>
</organism>
<dbReference type="InterPro" id="IPR010810">
    <property type="entry name" value="Flagellin_hook_IN_motif"/>
</dbReference>
<gene>
    <name evidence="10" type="ORF">MNBD_GAMMA26-983</name>
</gene>
<dbReference type="PANTHER" id="PTHR30288">
    <property type="entry name" value="FLAGELLAR CAP/ASSEMBLY PROTEIN FLID"/>
    <property type="match status" value="1"/>
</dbReference>
<evidence type="ECO:0000256" key="4">
    <source>
        <dbReference type="ARBA" id="ARBA00023054"/>
    </source>
</evidence>
<comment type="similarity">
    <text evidence="2">Belongs to the FliD family.</text>
</comment>
<dbReference type="InterPro" id="IPR040026">
    <property type="entry name" value="FliD"/>
</dbReference>
<dbReference type="Pfam" id="PF07195">
    <property type="entry name" value="FliD_C"/>
    <property type="match status" value="1"/>
</dbReference>
<protein>
    <recommendedName>
        <fullName evidence="7">Filament cap protein</fullName>
    </recommendedName>
    <alternativeName>
        <fullName evidence="6">Flagellar cap protein</fullName>
    </alternativeName>
</protein>
<keyword evidence="10" id="KW-0282">Flagellum</keyword>
<accession>A0A3B1AWV5</accession>
<keyword evidence="10" id="KW-0966">Cell projection</keyword>
<keyword evidence="5" id="KW-0975">Bacterial flagellum</keyword>
<dbReference type="InterPro" id="IPR003481">
    <property type="entry name" value="FliD_N"/>
</dbReference>
<evidence type="ECO:0000259" key="8">
    <source>
        <dbReference type="Pfam" id="PF02465"/>
    </source>
</evidence>
<evidence type="ECO:0000256" key="6">
    <source>
        <dbReference type="ARBA" id="ARBA00033074"/>
    </source>
</evidence>
<dbReference type="InterPro" id="IPR010809">
    <property type="entry name" value="FliD_C"/>
</dbReference>
<dbReference type="GO" id="GO:0007155">
    <property type="term" value="P:cell adhesion"/>
    <property type="evidence" value="ECO:0007669"/>
    <property type="project" value="InterPro"/>
</dbReference>
<keyword evidence="10" id="KW-0969">Cilium</keyword>
<evidence type="ECO:0000259" key="9">
    <source>
        <dbReference type="Pfam" id="PF07195"/>
    </source>
</evidence>
<name>A0A3B1AWV5_9ZZZZ</name>
<comment type="subcellular location">
    <subcellularLocation>
        <location evidence="1">Bacterial flagellum</location>
    </subcellularLocation>
</comment>